<accession>A0A0E0QYD4</accession>
<reference evidence="3" key="1">
    <citation type="submission" date="2013-06" db="EMBL/GenBank/DDBJ databases">
        <authorList>
            <person name="Zhao Q."/>
        </authorList>
    </citation>
    <scope>NUCLEOTIDE SEQUENCE</scope>
    <source>
        <strain evidence="3">cv. W1943</strain>
    </source>
</reference>
<organism evidence="2 3">
    <name type="scientific">Oryza rufipogon</name>
    <name type="common">Brownbeard rice</name>
    <name type="synonym">Asian wild rice</name>
    <dbReference type="NCBI Taxonomy" id="4529"/>
    <lineage>
        <taxon>Eukaryota</taxon>
        <taxon>Viridiplantae</taxon>
        <taxon>Streptophyta</taxon>
        <taxon>Embryophyta</taxon>
        <taxon>Tracheophyta</taxon>
        <taxon>Spermatophyta</taxon>
        <taxon>Magnoliopsida</taxon>
        <taxon>Liliopsida</taxon>
        <taxon>Poales</taxon>
        <taxon>Poaceae</taxon>
        <taxon>BOP clade</taxon>
        <taxon>Oryzoideae</taxon>
        <taxon>Oryzeae</taxon>
        <taxon>Oryzinae</taxon>
        <taxon>Oryza</taxon>
    </lineage>
</organism>
<evidence type="ECO:0000313" key="3">
    <source>
        <dbReference type="Proteomes" id="UP000008022"/>
    </source>
</evidence>
<evidence type="ECO:0000256" key="1">
    <source>
        <dbReference type="SAM" id="MobiDB-lite"/>
    </source>
</evidence>
<evidence type="ECO:0000313" key="2">
    <source>
        <dbReference type="EnsemblPlants" id="ORUFI10G08440.1"/>
    </source>
</evidence>
<dbReference type="Gramene" id="ORUFI10G08440.1">
    <property type="protein sequence ID" value="ORUFI10G08440.1"/>
    <property type="gene ID" value="ORUFI10G08440"/>
</dbReference>
<dbReference type="HOGENOM" id="CLU_2853732_0_0_1"/>
<dbReference type="EnsemblPlants" id="ORUFI10G08440.1">
    <property type="protein sequence ID" value="ORUFI10G08440.1"/>
    <property type="gene ID" value="ORUFI10G08440"/>
</dbReference>
<sequence>MLPAGATTARLSTMDASARLSPIPSTSPRAERRPAPARRCPSHPLAMKKKNRQREEEEEEQRKRY</sequence>
<feature type="region of interest" description="Disordered" evidence="1">
    <location>
        <begin position="1"/>
        <end position="65"/>
    </location>
</feature>
<reference evidence="2" key="2">
    <citation type="submission" date="2015-06" db="UniProtKB">
        <authorList>
            <consortium name="EnsemblPlants"/>
        </authorList>
    </citation>
    <scope>IDENTIFICATION</scope>
</reference>
<protein>
    <submittedName>
        <fullName evidence="2">Uncharacterized protein</fullName>
    </submittedName>
</protein>
<name>A0A0E0QYD4_ORYRU</name>
<proteinExistence type="predicted"/>
<keyword evidence="3" id="KW-1185">Reference proteome</keyword>
<dbReference type="AlphaFoldDB" id="A0A0E0QYD4"/>
<dbReference type="Proteomes" id="UP000008022">
    <property type="component" value="Unassembled WGS sequence"/>
</dbReference>